<evidence type="ECO:0000313" key="2">
    <source>
        <dbReference type="EMBL" id="MCL6271741.1"/>
    </source>
</evidence>
<keyword evidence="3" id="KW-1185">Reference proteome</keyword>
<dbReference type="Pfam" id="PF07819">
    <property type="entry name" value="PGAP1"/>
    <property type="match status" value="1"/>
</dbReference>
<dbReference type="PANTHER" id="PTHR37946">
    <property type="entry name" value="SLL1969 PROTEIN"/>
    <property type="match status" value="1"/>
</dbReference>
<dbReference type="EMBL" id="JAMFLX010000031">
    <property type="protein sequence ID" value="MCL6271741.1"/>
    <property type="molecule type" value="Genomic_DNA"/>
</dbReference>
<feature type="domain" description="GPI inositol-deacylase PGAP1-like alpha/beta" evidence="1">
    <location>
        <begin position="93"/>
        <end position="159"/>
    </location>
</feature>
<dbReference type="InterPro" id="IPR012908">
    <property type="entry name" value="PGAP1-ab_dom-like"/>
</dbReference>
<evidence type="ECO:0000313" key="3">
    <source>
        <dbReference type="Proteomes" id="UP001203338"/>
    </source>
</evidence>
<dbReference type="PANTHER" id="PTHR37946:SF1">
    <property type="entry name" value="SLL1969 PROTEIN"/>
    <property type="match status" value="1"/>
</dbReference>
<dbReference type="Gene3D" id="3.40.50.1820">
    <property type="entry name" value="alpha/beta hydrolase"/>
    <property type="match status" value="1"/>
</dbReference>
<keyword evidence="2" id="KW-0378">Hydrolase</keyword>
<organism evidence="2 3">
    <name type="scientific">Parendozoicomonas callyspongiae</name>
    <dbReference type="NCBI Taxonomy" id="2942213"/>
    <lineage>
        <taxon>Bacteria</taxon>
        <taxon>Pseudomonadati</taxon>
        <taxon>Pseudomonadota</taxon>
        <taxon>Gammaproteobacteria</taxon>
        <taxon>Oceanospirillales</taxon>
        <taxon>Endozoicomonadaceae</taxon>
        <taxon>Parendozoicomonas</taxon>
    </lineage>
</organism>
<accession>A0ABT0PKG7</accession>
<protein>
    <submittedName>
        <fullName evidence="2">Alpha/beta hydrolase</fullName>
    </submittedName>
</protein>
<proteinExistence type="predicted"/>
<evidence type="ECO:0000259" key="1">
    <source>
        <dbReference type="Pfam" id="PF07819"/>
    </source>
</evidence>
<name>A0ABT0PKG7_9GAMM</name>
<reference evidence="2 3" key="1">
    <citation type="submission" date="2022-05" db="EMBL/GenBank/DDBJ databases">
        <authorList>
            <person name="Park J.-S."/>
        </authorList>
    </citation>
    <scope>NUCLEOTIDE SEQUENCE [LARGE SCALE GENOMIC DNA]</scope>
    <source>
        <strain evidence="2 3">2012CJ34-2</strain>
    </source>
</reference>
<sequence>MQKQKAIKPPTKLDTALDALRAVKDVASLVSERSLLKKAPKGDGHTVMVIPGFLTSDPATSFIRNRLRKLGYNAQPWRLGINLGPANGRDIENLLIERIKEVYLTSGHRISLVGWSLGGVLAREAARRFPDMIRQVITLGSPVSGSLENTSLWDLYVKVFGRNVSIEKLEERFKQACQPVPHVPFTSIYTKQDGIVAWQISHVEETDMSQNINVRASHVGIIFNPRVLYVIADRLAQPDGKWLRLDESIQRVLG</sequence>
<dbReference type="InterPro" id="IPR029058">
    <property type="entry name" value="AB_hydrolase_fold"/>
</dbReference>
<dbReference type="RefSeq" id="WP_249701386.1">
    <property type="nucleotide sequence ID" value="NZ_JAMFLX010000031.1"/>
</dbReference>
<dbReference type="SUPFAM" id="SSF53474">
    <property type="entry name" value="alpha/beta-Hydrolases"/>
    <property type="match status" value="1"/>
</dbReference>
<dbReference type="Proteomes" id="UP001203338">
    <property type="component" value="Unassembled WGS sequence"/>
</dbReference>
<dbReference type="GO" id="GO:0016787">
    <property type="term" value="F:hydrolase activity"/>
    <property type="evidence" value="ECO:0007669"/>
    <property type="project" value="UniProtKB-KW"/>
</dbReference>
<comment type="caution">
    <text evidence="2">The sequence shown here is derived from an EMBL/GenBank/DDBJ whole genome shotgun (WGS) entry which is preliminary data.</text>
</comment>
<gene>
    <name evidence="2" type="ORF">M3P05_17620</name>
</gene>